<evidence type="ECO:0000256" key="1">
    <source>
        <dbReference type="SAM" id="MobiDB-lite"/>
    </source>
</evidence>
<proteinExistence type="predicted"/>
<comment type="caution">
    <text evidence="2">The sequence shown here is derived from an EMBL/GenBank/DDBJ whole genome shotgun (WGS) entry which is preliminary data.</text>
</comment>
<reference evidence="2 3" key="1">
    <citation type="journal article" date="2018" name="BMC Genomics">
        <title>The genome of Naegleria lovaniensis, the basis for a comparative approach to unravel pathogenicity factors of the human pathogenic amoeba N. fowleri.</title>
        <authorList>
            <person name="Liechti N."/>
            <person name="Schurch N."/>
            <person name="Bruggmann R."/>
            <person name="Wittwer M."/>
        </authorList>
    </citation>
    <scope>NUCLEOTIDE SEQUENCE [LARGE SCALE GENOMIC DNA]</scope>
    <source>
        <strain evidence="2 3">ATCC 30569</strain>
    </source>
</reference>
<gene>
    <name evidence="2" type="ORF">C9374_013265</name>
</gene>
<dbReference type="Proteomes" id="UP000816034">
    <property type="component" value="Unassembled WGS sequence"/>
</dbReference>
<feature type="compositionally biased region" description="Polar residues" evidence="1">
    <location>
        <begin position="15"/>
        <end position="38"/>
    </location>
</feature>
<accession>A0AA88KV87</accession>
<sequence>MPRGKPGTKRKELAPTSSPATSKNTQSNASSSTNKGRQMTLTAFCKTRKVERVDNQTTTMAIGTMMNESMMSSDAAVEEESPVKVNIPKSYSASLSIITSSATVLLDTIITPSTKPSEELSAASSPNTSPTLSIVTSDMSNVVEVSTSNSNRLSPVSANDSKSVDDEYDIFNDTTFDQIFSSSATFKSNIDSIYESLREVRETARELVELRKEIALSAELDEQIRIEKEKIAKRQSLSHTENLSKLELILSEDGNAIALDRSLIQPSNDYDGFVSQLKNLTAFEEMRRFYILKLDKCGLIRHHTTQWTKEEIEQELRRVVPKHPASMFEWEKVEIIKKHFNYQCDKCPAEIKTLLFKPISTQEFEKYLGKVGIELDCTKKDTKNECFEFLCAEEMIFVYSRVQRTYCTFVNHLLKRFMETLSKSTHPQSVQQYLPFLISVYMSRHYFRPDNLLHSSSNWYASETFSESQKSFVDSLASHSIVQSPIIIDLIEQVFALYDTASMKSVVTTLLQYFGFEHEASENLVILSENNEMSHENLLQLIKVNCPPLFSCFIQQKPWLHKRYKNIEIVFKTLMLIILAKITNNRKVTTSDILDGMTNHNTANNIKIEESIFLHTMEFIQRLSSICPPQKSKVFPFFYLLDNLISLILCLDLKSIQSCMSKESLSLCEKFSESIHSSLRALLPKIEYNHFFLRFGDIVREIIPLKMSSFKTASKAPPAQQTLSFQTRLRCEREDF</sequence>
<dbReference type="EMBL" id="PYSW02000006">
    <property type="protein sequence ID" value="KAG2391780.1"/>
    <property type="molecule type" value="Genomic_DNA"/>
</dbReference>
<evidence type="ECO:0000313" key="3">
    <source>
        <dbReference type="Proteomes" id="UP000816034"/>
    </source>
</evidence>
<keyword evidence="3" id="KW-1185">Reference proteome</keyword>
<evidence type="ECO:0000313" key="2">
    <source>
        <dbReference type="EMBL" id="KAG2391780.1"/>
    </source>
</evidence>
<protein>
    <submittedName>
        <fullName evidence="2">Uncharacterized protein</fullName>
    </submittedName>
</protein>
<dbReference type="GeneID" id="68105718"/>
<feature type="region of interest" description="Disordered" evidence="1">
    <location>
        <begin position="1"/>
        <end position="38"/>
    </location>
</feature>
<dbReference type="AlphaFoldDB" id="A0AA88KV87"/>
<dbReference type="RefSeq" id="XP_044553674.1">
    <property type="nucleotide sequence ID" value="XM_044689122.1"/>
</dbReference>
<organism evidence="2 3">
    <name type="scientific">Naegleria lovaniensis</name>
    <name type="common">Amoeba</name>
    <dbReference type="NCBI Taxonomy" id="51637"/>
    <lineage>
        <taxon>Eukaryota</taxon>
        <taxon>Discoba</taxon>
        <taxon>Heterolobosea</taxon>
        <taxon>Tetramitia</taxon>
        <taxon>Eutetramitia</taxon>
        <taxon>Vahlkampfiidae</taxon>
        <taxon>Naegleria</taxon>
    </lineage>
</organism>
<name>A0AA88KV87_NAELO</name>